<dbReference type="WBParaSite" id="maker-uti_cns_0001456-snap-gene-0.4-mRNA-1">
    <property type="protein sequence ID" value="maker-uti_cns_0001456-snap-gene-0.4-mRNA-1"/>
    <property type="gene ID" value="maker-uti_cns_0001456-snap-gene-0.4"/>
</dbReference>
<dbReference type="InterPro" id="IPR011047">
    <property type="entry name" value="Quinoprotein_ADH-like_sf"/>
</dbReference>
<name>A0A1I8GC39_9PLAT</name>
<dbReference type="PANTHER" id="PTHR13720:SF14">
    <property type="entry name" value="CILIA- AND FLAGELLA-ASSOCIATED PROTEIN 52"/>
    <property type="match status" value="1"/>
</dbReference>
<keyword evidence="5" id="KW-0677">Repeat</keyword>
<dbReference type="Proteomes" id="UP000095280">
    <property type="component" value="Unplaced"/>
</dbReference>
<sequence>MRELAVIMATTRDTMNWMANKYHLIANQQVCANCLATQLRLQLRQGDHFTDGYAWACTNCHAQLGGAGRDVEVDELYFFHRKYHQGAHWRGQWVLGMVERGSRKATLVAVPNRTAATLLPIIQQYVLPSTWIITNGWQAYGQLQNHVVVNHQLAFQQEDTDFERLEVQGIIGFNGSFQGSFNVHPDKQHLVYSIGSTLVIEEIQSRKQCFLHGHHSDIACITISKSGRFIASGQITHMGFKADIIVWDFESRQEYARFVLHKVKIQGLAFSPNEKFLVSLGGQDDGSVVIWSLAKKEAICGSPAQSKSAGNTRCLAYAHNSDYLFVTAGENNIRVWELDVENRKIRPTEVGTGQTKRIITCLALTSDDRTLFCGTTTGDVLGINMESRLFQSIGPEKEKFSLGVTALALLETGDFLIGAGNGMVQIMRASEQTTQHHTVRRQQQKLDSGVSSLSLRGKGHEFYASTEKSQIYKFNLADFSHTLVNTCHSSAINDIAFPFGTSDLFATCSYEDIRVWHTPTQKELLRITVPNMTCYAIDFLRDGSGIVSGWDDSKIRVFFPETGRLMYTINEAHKKGVTAITATSDCGRIISGGGEGQVRVWRVQERVAKSGQKTFVTELEEAMKEHANAVSCIRVSKDNTQTFHRKQIMFSKTLFRCVCFEPEECQVITSGTDRKISYWELYDGTLVRELDGSRSGSVNGMDISLDGQYFVTAGDDKIV</sequence>
<dbReference type="Pfam" id="PF00400">
    <property type="entry name" value="WD40"/>
    <property type="match status" value="2"/>
</dbReference>
<dbReference type="GO" id="GO:0005930">
    <property type="term" value="C:axoneme"/>
    <property type="evidence" value="ECO:0007669"/>
    <property type="project" value="UniProtKB-ARBA"/>
</dbReference>
<evidence type="ECO:0000256" key="12">
    <source>
        <dbReference type="ARBA" id="ARBA00047117"/>
    </source>
</evidence>
<evidence type="ECO:0000256" key="10">
    <source>
        <dbReference type="ARBA" id="ARBA00029552"/>
    </source>
</evidence>
<evidence type="ECO:0000313" key="15">
    <source>
        <dbReference type="Proteomes" id="UP000095280"/>
    </source>
</evidence>
<dbReference type="Gene3D" id="2.130.10.10">
    <property type="entry name" value="YVTN repeat-like/Quinoprotein amine dehydrogenase"/>
    <property type="match status" value="3"/>
</dbReference>
<evidence type="ECO:0000256" key="5">
    <source>
        <dbReference type="ARBA" id="ARBA00022737"/>
    </source>
</evidence>
<dbReference type="InterPro" id="IPR050630">
    <property type="entry name" value="WD_repeat_EMAP"/>
</dbReference>
<dbReference type="Pfam" id="PF12762">
    <property type="entry name" value="DDE_Tnp_IS1595"/>
    <property type="match status" value="1"/>
</dbReference>
<dbReference type="InterPro" id="IPR055439">
    <property type="entry name" value="Beta-prop_EML_1st"/>
</dbReference>
<organism evidence="15 16">
    <name type="scientific">Macrostomum lignano</name>
    <dbReference type="NCBI Taxonomy" id="282301"/>
    <lineage>
        <taxon>Eukaryota</taxon>
        <taxon>Metazoa</taxon>
        <taxon>Spiralia</taxon>
        <taxon>Lophotrochozoa</taxon>
        <taxon>Platyhelminthes</taxon>
        <taxon>Rhabditophora</taxon>
        <taxon>Macrostomorpha</taxon>
        <taxon>Macrostomida</taxon>
        <taxon>Macrostomidae</taxon>
        <taxon>Macrostomum</taxon>
    </lineage>
</organism>
<keyword evidence="7" id="KW-0969">Cilium</keyword>
<feature type="domain" description="ISXO2-like transposase" evidence="14">
    <location>
        <begin position="63"/>
        <end position="202"/>
    </location>
</feature>
<evidence type="ECO:0000256" key="7">
    <source>
        <dbReference type="ARBA" id="ARBA00023069"/>
    </source>
</evidence>
<comment type="similarity">
    <text evidence="9">Belongs to the CFAP52 family.</text>
</comment>
<dbReference type="InterPro" id="IPR015943">
    <property type="entry name" value="WD40/YVTN_repeat-like_dom_sf"/>
</dbReference>
<accession>A0A1I8GC39</accession>
<keyword evidence="3" id="KW-0963">Cytoplasm</keyword>
<evidence type="ECO:0000256" key="11">
    <source>
        <dbReference type="ARBA" id="ARBA00046056"/>
    </source>
</evidence>
<comment type="function">
    <text evidence="11">Microtubule inner protein (MIP) part of the dynein-decorated doublet microtubules (DMTs) in cilia axoneme. Important for proper ciliary and flagellar beating. May act in cooperation with CFAP45 and axonemal dynein subunit DNAH11. May play a role in cell growth and/or survival.</text>
</comment>
<dbReference type="SUPFAM" id="SSF50960">
    <property type="entry name" value="TolB, C-terminal domain"/>
    <property type="match status" value="1"/>
</dbReference>
<dbReference type="SMART" id="SM00320">
    <property type="entry name" value="WD40"/>
    <property type="match status" value="9"/>
</dbReference>
<comment type="subcellular location">
    <subcellularLocation>
        <location evidence="1">Cell projection</location>
        <location evidence="1">Cilium</location>
        <location evidence="1">Flagellum</location>
    </subcellularLocation>
    <subcellularLocation>
        <location evidence="2">Cytoplasm</location>
    </subcellularLocation>
</comment>
<comment type="subunit">
    <text evidence="12">Microtubule inner protein component of sperm flagellar doublet microtubules. Interacts with BRCA2. Interacts with the CCT chaperonin complex. Interacts with HSP70. Interacts with AK8. Interacts with CFAP45. Interacts with DNAI1. Interacts with IQDC.</text>
</comment>
<keyword evidence="15" id="KW-1185">Reference proteome</keyword>
<feature type="repeat" description="WD" evidence="13">
    <location>
        <begin position="570"/>
        <end position="604"/>
    </location>
</feature>
<dbReference type="PROSITE" id="PS50294">
    <property type="entry name" value="WD_REPEATS_REGION"/>
    <property type="match status" value="1"/>
</dbReference>
<dbReference type="Pfam" id="PF23409">
    <property type="entry name" value="Beta-prop_EML"/>
    <property type="match status" value="1"/>
</dbReference>
<evidence type="ECO:0000256" key="4">
    <source>
        <dbReference type="ARBA" id="ARBA00022574"/>
    </source>
</evidence>
<dbReference type="AlphaFoldDB" id="A0A1I8GC39"/>
<evidence type="ECO:0000256" key="1">
    <source>
        <dbReference type="ARBA" id="ARBA00004230"/>
    </source>
</evidence>
<dbReference type="SMART" id="SM01126">
    <property type="entry name" value="DDE_Tnp_IS1595"/>
    <property type="match status" value="1"/>
</dbReference>
<dbReference type="InterPro" id="IPR024445">
    <property type="entry name" value="Tnp_ISXO2-like"/>
</dbReference>
<reference evidence="16" key="1">
    <citation type="submission" date="2016-11" db="UniProtKB">
        <authorList>
            <consortium name="WormBaseParasite"/>
        </authorList>
    </citation>
    <scope>IDENTIFICATION</scope>
</reference>
<protein>
    <recommendedName>
        <fullName evidence="10">Cilia- and flagella-associated protein 52</fullName>
    </recommendedName>
</protein>
<evidence type="ECO:0000259" key="14">
    <source>
        <dbReference type="SMART" id="SM01126"/>
    </source>
</evidence>
<evidence type="ECO:0000256" key="6">
    <source>
        <dbReference type="ARBA" id="ARBA00022846"/>
    </source>
</evidence>
<evidence type="ECO:0000313" key="16">
    <source>
        <dbReference type="WBParaSite" id="maker-uti_cns_0001456-snap-gene-0.4-mRNA-1"/>
    </source>
</evidence>
<dbReference type="PROSITE" id="PS50082">
    <property type="entry name" value="WD_REPEATS_2"/>
    <property type="match status" value="1"/>
</dbReference>
<evidence type="ECO:0000256" key="8">
    <source>
        <dbReference type="ARBA" id="ARBA00023273"/>
    </source>
</evidence>
<keyword evidence="4 13" id="KW-0853">WD repeat</keyword>
<dbReference type="PANTHER" id="PTHR13720">
    <property type="entry name" value="WD-40 REPEAT PROTEIN"/>
    <property type="match status" value="1"/>
</dbReference>
<evidence type="ECO:0000256" key="9">
    <source>
        <dbReference type="ARBA" id="ARBA00029456"/>
    </source>
</evidence>
<dbReference type="SUPFAM" id="SSF50998">
    <property type="entry name" value="Quinoprotein alcohol dehydrogenase-like"/>
    <property type="match status" value="1"/>
</dbReference>
<dbReference type="FunFam" id="2.130.10.10:FF:000173">
    <property type="entry name" value="Cilia- and flagella-associated protein 52"/>
    <property type="match status" value="1"/>
</dbReference>
<evidence type="ECO:0000256" key="13">
    <source>
        <dbReference type="PROSITE-ProRule" id="PRU00221"/>
    </source>
</evidence>
<dbReference type="GO" id="GO:0031514">
    <property type="term" value="C:motile cilium"/>
    <property type="evidence" value="ECO:0007669"/>
    <property type="project" value="UniProtKB-SubCell"/>
</dbReference>
<evidence type="ECO:0000256" key="3">
    <source>
        <dbReference type="ARBA" id="ARBA00022490"/>
    </source>
</evidence>
<proteinExistence type="inferred from homology"/>
<dbReference type="InterPro" id="IPR001680">
    <property type="entry name" value="WD40_rpt"/>
</dbReference>
<evidence type="ECO:0000256" key="2">
    <source>
        <dbReference type="ARBA" id="ARBA00004496"/>
    </source>
</evidence>
<keyword evidence="8" id="KW-0966">Cell projection</keyword>
<keyword evidence="6" id="KW-0282">Flagellum</keyword>
<dbReference type="FunFam" id="2.130.10.10:FF:001320">
    <property type="entry name" value="Predicted protein"/>
    <property type="match status" value="1"/>
</dbReference>